<comment type="similarity">
    <text evidence="1">Belongs to the bacterial solute-binding protein ModA family.</text>
</comment>
<dbReference type="GO" id="GO:0015689">
    <property type="term" value="P:molybdate ion transport"/>
    <property type="evidence" value="ECO:0007669"/>
    <property type="project" value="InterPro"/>
</dbReference>
<dbReference type="EMBL" id="JPVZ01000001">
    <property type="protein sequence ID" value="OAZ11753.1"/>
    <property type="molecule type" value="Genomic_DNA"/>
</dbReference>
<feature type="binding site" evidence="6">
    <location>
        <position position="41"/>
    </location>
    <ligand>
        <name>molybdate</name>
        <dbReference type="ChEBI" id="CHEBI:36264"/>
    </ligand>
</feature>
<accession>A0A853L5W6</accession>
<name>A0A853L5W6_9PROT</name>
<dbReference type="InterPro" id="IPR050682">
    <property type="entry name" value="ModA/WtpA"/>
</dbReference>
<dbReference type="Gene3D" id="3.40.190.10">
    <property type="entry name" value="Periplasmic binding protein-like II"/>
    <property type="match status" value="2"/>
</dbReference>
<feature type="binding site" evidence="6">
    <location>
        <position position="200"/>
    </location>
    <ligand>
        <name>molybdate</name>
        <dbReference type="ChEBI" id="CHEBI:36264"/>
    </ligand>
</feature>
<keyword evidence="3 6" id="KW-0479">Metal-binding</keyword>
<evidence type="ECO:0000313" key="7">
    <source>
        <dbReference type="EMBL" id="OAZ11753.1"/>
    </source>
</evidence>
<reference evidence="7 8" key="1">
    <citation type="submission" date="2014-07" db="EMBL/GenBank/DDBJ databases">
        <title>Draft genome sequence of Thalassospira tepidiphila 1-1B.</title>
        <authorList>
            <person name="Lai Q."/>
            <person name="Shao Z."/>
        </authorList>
    </citation>
    <scope>NUCLEOTIDE SEQUENCE [LARGE SCALE GENOMIC DNA]</scope>
    <source>
        <strain evidence="7 8">MCCC 1A03514</strain>
    </source>
</reference>
<proteinExistence type="inferred from homology"/>
<dbReference type="Pfam" id="PF13531">
    <property type="entry name" value="SBP_bac_11"/>
    <property type="match status" value="1"/>
</dbReference>
<evidence type="ECO:0000256" key="5">
    <source>
        <dbReference type="ARBA" id="ARBA00062515"/>
    </source>
</evidence>
<evidence type="ECO:0000313" key="8">
    <source>
        <dbReference type="Proteomes" id="UP000094009"/>
    </source>
</evidence>
<feature type="binding site" evidence="6">
    <location>
        <position position="182"/>
    </location>
    <ligand>
        <name>molybdate</name>
        <dbReference type="ChEBI" id="CHEBI:36264"/>
    </ligand>
</feature>
<evidence type="ECO:0000256" key="4">
    <source>
        <dbReference type="ARBA" id="ARBA00022729"/>
    </source>
</evidence>
<gene>
    <name evidence="7" type="ORF">TH4_01300</name>
</gene>
<dbReference type="GO" id="GO:1901359">
    <property type="term" value="F:tungstate binding"/>
    <property type="evidence" value="ECO:0007669"/>
    <property type="project" value="UniProtKB-ARBA"/>
</dbReference>
<dbReference type="CDD" id="cd13536">
    <property type="entry name" value="PBP2_EcModA"/>
    <property type="match status" value="1"/>
</dbReference>
<evidence type="ECO:0000256" key="3">
    <source>
        <dbReference type="ARBA" id="ARBA00022723"/>
    </source>
</evidence>
<feature type="binding site" evidence="6">
    <location>
        <position position="155"/>
    </location>
    <ligand>
        <name>molybdate</name>
        <dbReference type="ChEBI" id="CHEBI:36264"/>
    </ligand>
</feature>
<dbReference type="Proteomes" id="UP000094009">
    <property type="component" value="Unassembled WGS sequence"/>
</dbReference>
<dbReference type="InterPro" id="IPR005950">
    <property type="entry name" value="ModA"/>
</dbReference>
<dbReference type="PANTHER" id="PTHR30632">
    <property type="entry name" value="MOLYBDATE-BINDING PERIPLASMIC PROTEIN"/>
    <property type="match status" value="1"/>
</dbReference>
<protein>
    <submittedName>
        <fullName evidence="7">Molybdenum ABC transporter substrate-binding protein</fullName>
    </submittedName>
</protein>
<sequence>MPHFRSPLPSAVAFFLIAVVFVGSISTAARARDITVFAAASLTNAIETAAATYEKETGDTIRLSLASSSTLARQIAAGAPADIFISANEKWMTWLNDQGLLVPGSRHDLLTNRLVIVAPKDSNLSPIKISDTSDLTTLIGPNDRIAVGDPDHVPAGIYAKQALTSLGQWETVAPMLARTDNVRAALALVERGEAPIGIVYQTDAGISDNVKSIGTFPENSHPVITYPVALTGDQSETKAMKFLLWLLGDDAGRIFADYGFEPVATTQANVPGK</sequence>
<keyword evidence="2 6" id="KW-0500">Molybdenum</keyword>
<dbReference type="NCBIfam" id="NF007958">
    <property type="entry name" value="PRK10677.1"/>
    <property type="match status" value="1"/>
</dbReference>
<dbReference type="SUPFAM" id="SSF53850">
    <property type="entry name" value="Periplasmic binding protein-like II"/>
    <property type="match status" value="1"/>
</dbReference>
<feature type="binding site" evidence="6">
    <location>
        <position position="68"/>
    </location>
    <ligand>
        <name>molybdate</name>
        <dbReference type="ChEBI" id="CHEBI:36264"/>
    </ligand>
</feature>
<dbReference type="FunFam" id="3.40.190.10:FF:000035">
    <property type="entry name" value="Molybdate ABC transporter substrate-binding protein"/>
    <property type="match status" value="1"/>
</dbReference>
<evidence type="ECO:0000256" key="6">
    <source>
        <dbReference type="PIRSR" id="PIRSR004846-1"/>
    </source>
</evidence>
<dbReference type="GO" id="GO:0046872">
    <property type="term" value="F:metal ion binding"/>
    <property type="evidence" value="ECO:0007669"/>
    <property type="project" value="UniProtKB-KW"/>
</dbReference>
<keyword evidence="4" id="KW-0732">Signal</keyword>
<comment type="subunit">
    <text evidence="5">The complex is composed of two ATP-binding proteins (ModC), two transmembrane proteins (ModB) and a solute-binding protein (ModA).</text>
</comment>
<dbReference type="PANTHER" id="PTHR30632:SF17">
    <property type="entry name" value="MOLYBDATE-BINDING PROTEIN MODA"/>
    <property type="match status" value="1"/>
</dbReference>
<dbReference type="PIRSF" id="PIRSF004846">
    <property type="entry name" value="ModA"/>
    <property type="match status" value="1"/>
</dbReference>
<dbReference type="NCBIfam" id="TIGR01256">
    <property type="entry name" value="modA"/>
    <property type="match status" value="1"/>
</dbReference>
<dbReference type="GO" id="GO:0030973">
    <property type="term" value="F:molybdate ion binding"/>
    <property type="evidence" value="ECO:0007669"/>
    <property type="project" value="TreeGrafter"/>
</dbReference>
<evidence type="ECO:0000256" key="1">
    <source>
        <dbReference type="ARBA" id="ARBA00009175"/>
    </source>
</evidence>
<evidence type="ECO:0000256" key="2">
    <source>
        <dbReference type="ARBA" id="ARBA00022505"/>
    </source>
</evidence>
<dbReference type="AlphaFoldDB" id="A0A853L5W6"/>
<dbReference type="GO" id="GO:0030288">
    <property type="term" value="C:outer membrane-bounded periplasmic space"/>
    <property type="evidence" value="ECO:0007669"/>
    <property type="project" value="TreeGrafter"/>
</dbReference>
<comment type="caution">
    <text evidence="7">The sequence shown here is derived from an EMBL/GenBank/DDBJ whole genome shotgun (WGS) entry which is preliminary data.</text>
</comment>
<organism evidence="7 8">
    <name type="scientific">Thalassospira tepidiphila MCCC 1A03514</name>
    <dbReference type="NCBI Taxonomy" id="1177930"/>
    <lineage>
        <taxon>Bacteria</taxon>
        <taxon>Pseudomonadati</taxon>
        <taxon>Pseudomonadota</taxon>
        <taxon>Alphaproteobacteria</taxon>
        <taxon>Rhodospirillales</taxon>
        <taxon>Thalassospiraceae</taxon>
        <taxon>Thalassospira</taxon>
    </lineage>
</organism>